<dbReference type="HOGENOM" id="CLU_393693_0_0_7"/>
<dbReference type="PANTHER" id="PTHR19848:SF8">
    <property type="entry name" value="F-BOX AND WD REPEAT DOMAIN CONTAINING 7"/>
    <property type="match status" value="1"/>
</dbReference>
<dbReference type="SUPFAM" id="SSF82171">
    <property type="entry name" value="DPP6 N-terminal domain-like"/>
    <property type="match status" value="1"/>
</dbReference>
<feature type="compositionally biased region" description="Low complexity" evidence="3">
    <location>
        <begin position="1"/>
        <end position="11"/>
    </location>
</feature>
<dbReference type="RefSeq" id="WP_012829491.1">
    <property type="nucleotide sequence ID" value="NC_013440.1"/>
</dbReference>
<dbReference type="PANTHER" id="PTHR19848">
    <property type="entry name" value="WD40 REPEAT PROTEIN"/>
    <property type="match status" value="1"/>
</dbReference>
<dbReference type="AlphaFoldDB" id="D0LNI8"/>
<evidence type="ECO:0000256" key="3">
    <source>
        <dbReference type="SAM" id="MobiDB-lite"/>
    </source>
</evidence>
<dbReference type="OrthoDB" id="9796486at2"/>
<dbReference type="InterPro" id="IPR011047">
    <property type="entry name" value="Quinoprotein_ADH-like_sf"/>
</dbReference>
<feature type="region of interest" description="Disordered" evidence="3">
    <location>
        <begin position="49"/>
        <end position="79"/>
    </location>
</feature>
<dbReference type="InterPro" id="IPR006311">
    <property type="entry name" value="TAT_signal"/>
</dbReference>
<keyword evidence="2" id="KW-0677">Repeat</keyword>
<feature type="region of interest" description="Disordered" evidence="3">
    <location>
        <begin position="419"/>
        <end position="438"/>
    </location>
</feature>
<evidence type="ECO:0000313" key="4">
    <source>
        <dbReference type="EMBL" id="ACY16893.1"/>
    </source>
</evidence>
<dbReference type="InterPro" id="IPR001680">
    <property type="entry name" value="WD40_rpt"/>
</dbReference>
<organism evidence="4 5">
    <name type="scientific">Haliangium ochraceum (strain DSM 14365 / JCM 11303 / SMP-2)</name>
    <dbReference type="NCBI Taxonomy" id="502025"/>
    <lineage>
        <taxon>Bacteria</taxon>
        <taxon>Pseudomonadati</taxon>
        <taxon>Myxococcota</taxon>
        <taxon>Polyangia</taxon>
        <taxon>Haliangiales</taxon>
        <taxon>Kofleriaceae</taxon>
        <taxon>Haliangium</taxon>
    </lineage>
</organism>
<proteinExistence type="predicted"/>
<evidence type="ECO:0000313" key="5">
    <source>
        <dbReference type="Proteomes" id="UP000001880"/>
    </source>
</evidence>
<name>D0LNI8_HALO1</name>
<evidence type="ECO:0000256" key="2">
    <source>
        <dbReference type="ARBA" id="ARBA00022737"/>
    </source>
</evidence>
<evidence type="ECO:0000256" key="1">
    <source>
        <dbReference type="ARBA" id="ARBA00022574"/>
    </source>
</evidence>
<gene>
    <name evidence="4" type="ordered locus">Hoch_4399</name>
</gene>
<dbReference type="STRING" id="502025.Hoch_4399"/>
<dbReference type="InterPro" id="IPR011044">
    <property type="entry name" value="Quino_amine_DH_bsu"/>
</dbReference>
<protein>
    <submittedName>
        <fullName evidence="4">WD-40 repeat protein</fullName>
    </submittedName>
</protein>
<feature type="compositionally biased region" description="Low complexity" evidence="3">
    <location>
        <begin position="49"/>
        <end position="66"/>
    </location>
</feature>
<dbReference type="Gene3D" id="2.130.10.10">
    <property type="entry name" value="YVTN repeat-like/Quinoprotein amine dehydrogenase"/>
    <property type="match status" value="4"/>
</dbReference>
<dbReference type="InterPro" id="IPR015943">
    <property type="entry name" value="WD40/YVTN_repeat-like_dom_sf"/>
</dbReference>
<dbReference type="eggNOG" id="COG2319">
    <property type="taxonomic scope" value="Bacteria"/>
</dbReference>
<keyword evidence="1" id="KW-0853">WD repeat</keyword>
<dbReference type="EMBL" id="CP001804">
    <property type="protein sequence ID" value="ACY16893.1"/>
    <property type="molecule type" value="Genomic_DNA"/>
</dbReference>
<keyword evidence="5" id="KW-1185">Reference proteome</keyword>
<dbReference type="PROSITE" id="PS51318">
    <property type="entry name" value="TAT"/>
    <property type="match status" value="1"/>
</dbReference>
<dbReference type="Proteomes" id="UP000001880">
    <property type="component" value="Chromosome"/>
</dbReference>
<reference evidence="4 5" key="1">
    <citation type="journal article" date="2010" name="Stand. Genomic Sci.">
        <title>Complete genome sequence of Haliangium ochraceum type strain (SMP-2).</title>
        <authorList>
            <consortium name="US DOE Joint Genome Institute (JGI-PGF)"/>
            <person name="Ivanova N."/>
            <person name="Daum C."/>
            <person name="Lang E."/>
            <person name="Abt B."/>
            <person name="Kopitz M."/>
            <person name="Saunders E."/>
            <person name="Lapidus A."/>
            <person name="Lucas S."/>
            <person name="Glavina Del Rio T."/>
            <person name="Nolan M."/>
            <person name="Tice H."/>
            <person name="Copeland A."/>
            <person name="Cheng J.F."/>
            <person name="Chen F."/>
            <person name="Bruce D."/>
            <person name="Goodwin L."/>
            <person name="Pitluck S."/>
            <person name="Mavromatis K."/>
            <person name="Pati A."/>
            <person name="Mikhailova N."/>
            <person name="Chen A."/>
            <person name="Palaniappan K."/>
            <person name="Land M."/>
            <person name="Hauser L."/>
            <person name="Chang Y.J."/>
            <person name="Jeffries C.D."/>
            <person name="Detter J.C."/>
            <person name="Brettin T."/>
            <person name="Rohde M."/>
            <person name="Goker M."/>
            <person name="Bristow J."/>
            <person name="Markowitz V."/>
            <person name="Eisen J.A."/>
            <person name="Hugenholtz P."/>
            <person name="Kyrpides N.C."/>
            <person name="Klenk H.P."/>
        </authorList>
    </citation>
    <scope>NUCLEOTIDE SEQUENCE [LARGE SCALE GENOMIC DNA]</scope>
    <source>
        <strain evidence="5">DSM 14365 / CIP 107738 / JCM 11303 / AJ 13395 / SMP-2</strain>
    </source>
</reference>
<feature type="region of interest" description="Disordered" evidence="3">
    <location>
        <begin position="1"/>
        <end position="25"/>
    </location>
</feature>
<dbReference type="SUPFAM" id="SSF50998">
    <property type="entry name" value="Quinoprotein alcohol dehydrogenase-like"/>
    <property type="match status" value="1"/>
</dbReference>
<dbReference type="SMART" id="SM00320">
    <property type="entry name" value="WD40"/>
    <property type="match status" value="5"/>
</dbReference>
<feature type="compositionally biased region" description="Pro residues" evidence="3">
    <location>
        <begin position="12"/>
        <end position="23"/>
    </location>
</feature>
<dbReference type="SUPFAM" id="SSF50969">
    <property type="entry name" value="YVTN repeat-like/Quinoprotein amine dehydrogenase"/>
    <property type="match status" value="1"/>
</dbReference>
<accession>D0LNI8</accession>
<sequence length="700" mass="72896">MSPKPTLSSPLLSPPSPPSPWSPRPRSLARRWLLGLVASLALSAGCGGSEAAPRAPAAAETAADPAPQSPGLHAGPVLGEAIPTHESGVVAMALSSGGTRAYVAVDEPLRGELRGPWGRIWDLERGVVVGGFGEAPVRSAVLSPAGDELVTAERDGYVRRWRRDGSLLASAFVGDDLRWAASLGERLLTARDSGGLMLRERAGGRRWLLRDRAELSALVLSEGGALLALGYRDGAVEVLVIDAFADDAPATSVARIEVSSAVHALGFSPSGQRLAIGLVGAVELYDLSADKLAARLSTSSGWPVRAVAVLADDVRVAVGGTVSGQELRLWNSATGEVAYARGLDGLPRALAARGSRLLSADSDGDLRQWPTQPQARDFTELRQARGHVTRLSALGFAADGALWSRDLSGTRRWSSALVAGHPDAGTDANPGADDSARPPPLVGALVAVSPSGRRAATVEDEHEMRSLLRVYDLTRAPPEPIYEHVFRRSGTRQVVFSGDDSTLLLVDPGGQLALVSLANGSPPVPVPGFSDCSPATHFALDRSGARALIVQPLGGAEVVDLARGEVVARVDEEYLNIGALGFAADNTLLIASQSHGLQGYELNSGALRTFERGDDGRPQGTADVVLAGALSPDGRLFVGGHLSGRVSLWSLPQGVKLGEERVHPALISAVAVDTQGGRAASADKQGVIRLWSLSAPPAGR</sequence>
<dbReference type="KEGG" id="hoh:Hoch_4399"/>